<dbReference type="KEGG" id="glj:GKIL_2436"/>
<dbReference type="AlphaFoldDB" id="U5QI64"/>
<dbReference type="HOGENOM" id="CLU_1439216_0_0_3"/>
<keyword evidence="1" id="KW-0732">Signal</keyword>
<evidence type="ECO:0000313" key="3">
    <source>
        <dbReference type="Proteomes" id="UP000017396"/>
    </source>
</evidence>
<proteinExistence type="predicted"/>
<gene>
    <name evidence="2" type="ORF">GKIL_2436</name>
</gene>
<feature type="chain" id="PRO_5004663707" description="PsbP C-terminal domain-containing protein" evidence="1">
    <location>
        <begin position="27"/>
        <end position="188"/>
    </location>
</feature>
<dbReference type="Gene3D" id="3.40.1000.10">
    <property type="entry name" value="Mog1/PsbP, alpha/beta/alpha sandwich"/>
    <property type="match status" value="1"/>
</dbReference>
<dbReference type="Proteomes" id="UP000017396">
    <property type="component" value="Chromosome"/>
</dbReference>
<dbReference type="STRING" id="1183438.GKIL_2436"/>
<reference evidence="2 3" key="1">
    <citation type="journal article" date="2013" name="PLoS ONE">
        <title>Cultivation and Complete Genome Sequencing of Gloeobacter kilaueensis sp. nov., from a Lava Cave in Kilauea Caldera, Hawai'i.</title>
        <authorList>
            <person name="Saw J.H."/>
            <person name="Schatz M."/>
            <person name="Brown M.V."/>
            <person name="Kunkel D.D."/>
            <person name="Foster J.S."/>
            <person name="Shick H."/>
            <person name="Christensen S."/>
            <person name="Hou S."/>
            <person name="Wan X."/>
            <person name="Donachie S.P."/>
        </authorList>
    </citation>
    <scope>NUCLEOTIDE SEQUENCE [LARGE SCALE GENOMIC DNA]</scope>
    <source>
        <strain evidence="3">JS</strain>
    </source>
</reference>
<protein>
    <recommendedName>
        <fullName evidence="4">PsbP C-terminal domain-containing protein</fullName>
    </recommendedName>
</protein>
<evidence type="ECO:0008006" key="4">
    <source>
        <dbReference type="Google" id="ProtNLM"/>
    </source>
</evidence>
<evidence type="ECO:0000313" key="2">
    <source>
        <dbReference type="EMBL" id="AGY58682.1"/>
    </source>
</evidence>
<accession>U5QI64</accession>
<evidence type="ECO:0000256" key="1">
    <source>
        <dbReference type="SAM" id="SignalP"/>
    </source>
</evidence>
<sequence length="188" mass="20794">MRRRRYLDRMVLALLALAVSSGTCQAAQPYRDLILGFQFVPPPGWELGEVRGKLGEVALVYPAVRGAVILLTVRANARQKDDGKPATPAQLVEIGRLYQQRLERGQLGNTYRTFRLLDSAPGYMGNFNTAELLFRAQPARRSLTEGRIFVTVGGDMGRLVTILLVTPEPLFARLKPAVDAIARSFALL</sequence>
<feature type="signal peptide" evidence="1">
    <location>
        <begin position="1"/>
        <end position="26"/>
    </location>
</feature>
<keyword evidence="3" id="KW-1185">Reference proteome</keyword>
<organism evidence="2 3">
    <name type="scientific">Gloeobacter kilaueensis (strain ATCC BAA-2537 / CCAP 1431/1 / ULC 316 / JS1)</name>
    <dbReference type="NCBI Taxonomy" id="1183438"/>
    <lineage>
        <taxon>Bacteria</taxon>
        <taxon>Bacillati</taxon>
        <taxon>Cyanobacteriota</taxon>
        <taxon>Cyanophyceae</taxon>
        <taxon>Gloeobacterales</taxon>
        <taxon>Gloeobacteraceae</taxon>
        <taxon>Gloeobacter</taxon>
    </lineage>
</organism>
<dbReference type="EMBL" id="CP003587">
    <property type="protein sequence ID" value="AGY58682.1"/>
    <property type="molecule type" value="Genomic_DNA"/>
</dbReference>
<name>U5QI64_GLOK1</name>